<evidence type="ECO:0000313" key="2">
    <source>
        <dbReference type="Proteomes" id="UP000663859"/>
    </source>
</evidence>
<dbReference type="EMBL" id="CAJNOB010000001">
    <property type="protein sequence ID" value="CAF0689693.1"/>
    <property type="molecule type" value="Genomic_DNA"/>
</dbReference>
<accession>A0A8J2BQX0</accession>
<dbReference type="RefSeq" id="WP_174581761.1">
    <property type="nucleotide sequence ID" value="NZ_CAJNOB010000001.1"/>
</dbReference>
<comment type="caution">
    <text evidence="1">The sequence shown here is derived from an EMBL/GenBank/DDBJ whole genome shotgun (WGS) entry which is preliminary data.</text>
</comment>
<organism evidence="1 2">
    <name type="scientific">Candidatus Methylacidithermus pantelleriae</name>
    <dbReference type="NCBI Taxonomy" id="2744239"/>
    <lineage>
        <taxon>Bacteria</taxon>
        <taxon>Pseudomonadati</taxon>
        <taxon>Verrucomicrobiota</taxon>
        <taxon>Methylacidiphilae</taxon>
        <taxon>Methylacidiphilales</taxon>
        <taxon>Methylacidiphilaceae</taxon>
        <taxon>Candidatus Methylacidithermus</taxon>
    </lineage>
</organism>
<name>A0A8J2BQX0_9BACT</name>
<reference evidence="1" key="1">
    <citation type="submission" date="2021-02" db="EMBL/GenBank/DDBJ databases">
        <authorList>
            <person name="Cremers G."/>
            <person name="Picone N."/>
        </authorList>
    </citation>
    <scope>NUCLEOTIDE SEQUENCE</scope>
    <source>
        <strain evidence="1">PQ17</strain>
    </source>
</reference>
<protein>
    <submittedName>
        <fullName evidence="1">Uncharacterized protein</fullName>
    </submittedName>
</protein>
<proteinExistence type="predicted"/>
<keyword evidence="2" id="KW-1185">Reference proteome</keyword>
<dbReference type="AlphaFoldDB" id="A0A8J2BQX0"/>
<evidence type="ECO:0000313" key="1">
    <source>
        <dbReference type="EMBL" id="CAF0689693.1"/>
    </source>
</evidence>
<sequence>MNFEDFVSSLRDREQPPEGLSIPLQALWYERKGNWEKAHQLAQSASDAEAAWVHAYLHRREGDEGNATYWYLRAGKGRSHQPLDQEWEEIARVLLGE</sequence>
<dbReference type="Proteomes" id="UP000663859">
    <property type="component" value="Unassembled WGS sequence"/>
</dbReference>
<gene>
    <name evidence="1" type="ORF">MPNT_10320</name>
</gene>